<evidence type="ECO:0000259" key="2">
    <source>
        <dbReference type="PROSITE" id="PS50076"/>
    </source>
</evidence>
<dbReference type="SMART" id="SM00271">
    <property type="entry name" value="DnaJ"/>
    <property type="match status" value="1"/>
</dbReference>
<dbReference type="Pfam" id="PF00226">
    <property type="entry name" value="DnaJ"/>
    <property type="match status" value="1"/>
</dbReference>
<dbReference type="STRING" id="1764295.A0A5B8MKE5"/>
<dbReference type="InterPro" id="IPR036869">
    <property type="entry name" value="J_dom_sf"/>
</dbReference>
<dbReference type="CDD" id="cd06257">
    <property type="entry name" value="DnaJ"/>
    <property type="match status" value="1"/>
</dbReference>
<dbReference type="GO" id="GO:0044183">
    <property type="term" value="F:protein folding chaperone"/>
    <property type="evidence" value="ECO:0007669"/>
    <property type="project" value="TreeGrafter"/>
</dbReference>
<name>A0A5B8MKE5_9CHLO</name>
<gene>
    <name evidence="3" type="ORF">A3770_04p30620</name>
</gene>
<dbReference type="EMBL" id="CP031037">
    <property type="protein sequence ID" value="QDZ20544.1"/>
    <property type="molecule type" value="Genomic_DNA"/>
</dbReference>
<dbReference type="AlphaFoldDB" id="A0A5B8MKE5"/>
<dbReference type="GO" id="GO:0005634">
    <property type="term" value="C:nucleus"/>
    <property type="evidence" value="ECO:0007669"/>
    <property type="project" value="TreeGrafter"/>
</dbReference>
<dbReference type="SUPFAM" id="SSF46565">
    <property type="entry name" value="Chaperone J-domain"/>
    <property type="match status" value="1"/>
</dbReference>
<feature type="region of interest" description="Disordered" evidence="1">
    <location>
        <begin position="251"/>
        <end position="287"/>
    </location>
</feature>
<dbReference type="PANTHER" id="PTHR43948:SF14">
    <property type="entry name" value="PROTEIN DNAJ, PUTATIVE-RELATED"/>
    <property type="match status" value="1"/>
</dbReference>
<evidence type="ECO:0000256" key="1">
    <source>
        <dbReference type="SAM" id="MobiDB-lite"/>
    </source>
</evidence>
<protein>
    <submittedName>
        <fullName evidence="3">DnaJ-like protein</fullName>
    </submittedName>
</protein>
<evidence type="ECO:0000313" key="3">
    <source>
        <dbReference type="EMBL" id="QDZ20544.1"/>
    </source>
</evidence>
<keyword evidence="4" id="KW-1185">Reference proteome</keyword>
<organism evidence="3 4">
    <name type="scientific">Chloropicon primus</name>
    <dbReference type="NCBI Taxonomy" id="1764295"/>
    <lineage>
        <taxon>Eukaryota</taxon>
        <taxon>Viridiplantae</taxon>
        <taxon>Chlorophyta</taxon>
        <taxon>Chloropicophyceae</taxon>
        <taxon>Chloropicales</taxon>
        <taxon>Chloropicaceae</taxon>
        <taxon>Chloropicon</taxon>
    </lineage>
</organism>
<dbReference type="OrthoDB" id="10250354at2759"/>
<dbReference type="PANTHER" id="PTHR43948">
    <property type="entry name" value="DNAJ HOMOLOG SUBFAMILY B"/>
    <property type="match status" value="1"/>
</dbReference>
<dbReference type="Gene3D" id="1.10.287.110">
    <property type="entry name" value="DnaJ domain"/>
    <property type="match status" value="1"/>
</dbReference>
<dbReference type="Proteomes" id="UP000316726">
    <property type="component" value="Chromosome 4"/>
</dbReference>
<dbReference type="GO" id="GO:0005737">
    <property type="term" value="C:cytoplasm"/>
    <property type="evidence" value="ECO:0007669"/>
    <property type="project" value="TreeGrafter"/>
</dbReference>
<reference evidence="3 4" key="1">
    <citation type="submission" date="2018-07" db="EMBL/GenBank/DDBJ databases">
        <title>The complete nuclear genome of the prasinophyte Chloropicon primus (CCMP1205).</title>
        <authorList>
            <person name="Pombert J.-F."/>
            <person name="Otis C."/>
            <person name="Turmel M."/>
            <person name="Lemieux C."/>
        </authorList>
    </citation>
    <scope>NUCLEOTIDE SEQUENCE [LARGE SCALE GENOMIC DNA]</scope>
    <source>
        <strain evidence="3 4">CCMP1205</strain>
    </source>
</reference>
<evidence type="ECO:0000313" key="4">
    <source>
        <dbReference type="Proteomes" id="UP000316726"/>
    </source>
</evidence>
<accession>A0A5B8MKE5</accession>
<dbReference type="GO" id="GO:0051087">
    <property type="term" value="F:protein-folding chaperone binding"/>
    <property type="evidence" value="ECO:0007669"/>
    <property type="project" value="TreeGrafter"/>
</dbReference>
<feature type="domain" description="J" evidence="2">
    <location>
        <begin position="58"/>
        <end position="138"/>
    </location>
</feature>
<dbReference type="InterPro" id="IPR001623">
    <property type="entry name" value="DnaJ_domain"/>
</dbReference>
<proteinExistence type="predicted"/>
<dbReference type="PROSITE" id="PS50076">
    <property type="entry name" value="DNAJ_2"/>
    <property type="match status" value="1"/>
</dbReference>
<sequence length="328" mass="36681">MGWIGWARVVRGTEVSSLLPLTFLARRCLRSFALDRPATTLCRQARGLSAAAAAGGGSDYDVLGVSPSSTKEEVKKAYRREALKWHPDRHNGPSKAQAEAKFKRISEAYSNISSGKGRVGGYGARGQTQARRERGRAGANYQYQYTYPGSRGGGNFTRGEADKIFEEFFGSGAAQHIFREMENMFRHHHQQQQGRRQGGAFVFRGGMKPEEFRRIFEHQEEMRSQRNSYTDRKRETFVSRSGITMERVTTTTKDSRGRVISRTVEETQVPSGGRTGGGQGGPASRKPSPLVRMISSVFTQVFVRVFVPVMVKTVQRVLTQLFSGKRIK</sequence>
<dbReference type="GO" id="GO:0051082">
    <property type="term" value="F:unfolded protein binding"/>
    <property type="evidence" value="ECO:0007669"/>
    <property type="project" value="TreeGrafter"/>
</dbReference>
<dbReference type="PRINTS" id="PR00625">
    <property type="entry name" value="JDOMAIN"/>
</dbReference>